<organism evidence="2 3">
    <name type="scientific">Champsocephalus gunnari</name>
    <name type="common">Mackerel icefish</name>
    <dbReference type="NCBI Taxonomy" id="52237"/>
    <lineage>
        <taxon>Eukaryota</taxon>
        <taxon>Metazoa</taxon>
        <taxon>Chordata</taxon>
        <taxon>Craniata</taxon>
        <taxon>Vertebrata</taxon>
        <taxon>Euteleostomi</taxon>
        <taxon>Actinopterygii</taxon>
        <taxon>Neopterygii</taxon>
        <taxon>Teleostei</taxon>
        <taxon>Neoteleostei</taxon>
        <taxon>Acanthomorphata</taxon>
        <taxon>Eupercaria</taxon>
        <taxon>Perciformes</taxon>
        <taxon>Notothenioidei</taxon>
        <taxon>Channichthyidae</taxon>
        <taxon>Champsocephalus</taxon>
    </lineage>
</organism>
<evidence type="ECO:0000313" key="3">
    <source>
        <dbReference type="Proteomes" id="UP001331515"/>
    </source>
</evidence>
<dbReference type="Proteomes" id="UP001331515">
    <property type="component" value="Unassembled WGS sequence"/>
</dbReference>
<evidence type="ECO:0000313" key="2">
    <source>
        <dbReference type="EMBL" id="KAK5914468.1"/>
    </source>
</evidence>
<comment type="caution">
    <text evidence="2">The sequence shown here is derived from an EMBL/GenBank/DDBJ whole genome shotgun (WGS) entry which is preliminary data.</text>
</comment>
<dbReference type="EMBL" id="JAURVH010001527">
    <property type="protein sequence ID" value="KAK5914468.1"/>
    <property type="molecule type" value="Genomic_DNA"/>
</dbReference>
<accession>A0AAN8HGG7</accession>
<gene>
    <name evidence="2" type="ORF">CgunFtcFv8_008908</name>
</gene>
<feature type="region of interest" description="Disordered" evidence="1">
    <location>
        <begin position="42"/>
        <end position="70"/>
    </location>
</feature>
<protein>
    <submittedName>
        <fullName evidence="2">Uncharacterized protein</fullName>
    </submittedName>
</protein>
<proteinExistence type="predicted"/>
<name>A0AAN8HGG7_CHAGU</name>
<sequence>MKKICERIQVSWCEVESNNHSRVMDQSLQLTEQTRCTMGYVIDGKRDEGKEEEWDERKEEERKEREERET</sequence>
<reference evidence="2 3" key="1">
    <citation type="journal article" date="2023" name="Mol. Biol. Evol.">
        <title>Genomics of Secondarily Temperate Adaptation in the Only Non-Antarctic Icefish.</title>
        <authorList>
            <person name="Rivera-Colon A.G."/>
            <person name="Rayamajhi N."/>
            <person name="Minhas B.F."/>
            <person name="Madrigal G."/>
            <person name="Bilyk K.T."/>
            <person name="Yoon V."/>
            <person name="Hune M."/>
            <person name="Gregory S."/>
            <person name="Cheng C.H.C."/>
            <person name="Catchen J.M."/>
        </authorList>
    </citation>
    <scope>NUCLEOTIDE SEQUENCE [LARGE SCALE GENOMIC DNA]</scope>
    <source>
        <tissue evidence="2">White muscle</tissue>
    </source>
</reference>
<evidence type="ECO:0000256" key="1">
    <source>
        <dbReference type="SAM" id="MobiDB-lite"/>
    </source>
</evidence>
<feature type="compositionally biased region" description="Basic and acidic residues" evidence="1">
    <location>
        <begin position="43"/>
        <end position="70"/>
    </location>
</feature>
<keyword evidence="3" id="KW-1185">Reference proteome</keyword>
<dbReference type="AlphaFoldDB" id="A0AAN8HGG7"/>